<dbReference type="Proteomes" id="UP000008738">
    <property type="component" value="Chromosome"/>
</dbReference>
<reference evidence="1 2" key="1">
    <citation type="journal article" date="2011" name="J. Bacteriol.">
        <title>Genome analysis of a Mycoplasma hyorhinis strain derived from a primary human melanoma cell line.</title>
        <authorList>
            <person name="Kornspan J.D."/>
            <person name="Lysnyansky I."/>
            <person name="Kahan T."/>
            <person name="Herrmann R."/>
            <person name="Rottem S."/>
            <person name="Nir-Paz R."/>
        </authorList>
    </citation>
    <scope>NUCLEOTIDE SEQUENCE [LARGE SCALE GENOMIC DNA]</scope>
    <source>
        <strain evidence="1 2">MCLD</strain>
    </source>
</reference>
<gene>
    <name evidence="1" type="ordered locus">SRH_01145</name>
</gene>
<name>A0ABM5M537_MESHM</name>
<protein>
    <submittedName>
        <fullName evidence="1">Uncharacterized protein</fullName>
    </submittedName>
</protein>
<evidence type="ECO:0000313" key="1">
    <source>
        <dbReference type="EMBL" id="AEC45795.1"/>
    </source>
</evidence>
<organism evidence="1 2">
    <name type="scientific">Mesomycoplasma hyorhinis (strain MCLD)</name>
    <name type="common">Mycoplasma hyorhinis</name>
    <dbReference type="NCBI Taxonomy" id="936139"/>
    <lineage>
        <taxon>Bacteria</taxon>
        <taxon>Bacillati</taxon>
        <taxon>Mycoplasmatota</taxon>
        <taxon>Mycoplasmoidales</taxon>
        <taxon>Metamycoplasmataceae</taxon>
        <taxon>Mesomycoplasma</taxon>
    </lineage>
</organism>
<evidence type="ECO:0000313" key="2">
    <source>
        <dbReference type="Proteomes" id="UP000008738"/>
    </source>
</evidence>
<sequence length="58" mass="6753">MLIINHIFCINFRFAKSLVFVFLVFKNYSFLIPTGKFLKVFDKINNLATNIDGKNNPI</sequence>
<dbReference type="EMBL" id="CP002669">
    <property type="protein sequence ID" value="AEC45795.1"/>
    <property type="molecule type" value="Genomic_DNA"/>
</dbReference>
<keyword evidence="2" id="KW-1185">Reference proteome</keyword>
<proteinExistence type="predicted"/>
<accession>A0ABM5M537</accession>